<dbReference type="AlphaFoldDB" id="A0A853I916"/>
<dbReference type="RefSeq" id="WP_180570251.1">
    <property type="nucleotide sequence ID" value="NZ_JACCKB010000038.1"/>
</dbReference>
<keyword evidence="1" id="KW-0472">Membrane</keyword>
<evidence type="ECO:0000313" key="4">
    <source>
        <dbReference type="Proteomes" id="UP000569732"/>
    </source>
</evidence>
<comment type="caution">
    <text evidence="3">The sequence shown here is derived from an EMBL/GenBank/DDBJ whole genome shotgun (WGS) entry which is preliminary data.</text>
</comment>
<gene>
    <name evidence="3" type="ORF">H0A36_19625</name>
</gene>
<protein>
    <submittedName>
        <fullName evidence="3">Uncharacterized protein</fullName>
    </submittedName>
</protein>
<feature type="transmembrane region" description="Helical" evidence="1">
    <location>
        <begin position="253"/>
        <end position="273"/>
    </location>
</feature>
<evidence type="ECO:0000313" key="3">
    <source>
        <dbReference type="EMBL" id="NYZ68232.1"/>
    </source>
</evidence>
<evidence type="ECO:0000256" key="2">
    <source>
        <dbReference type="SAM" id="SignalP"/>
    </source>
</evidence>
<keyword evidence="1" id="KW-0812">Transmembrane</keyword>
<dbReference type="Proteomes" id="UP000569732">
    <property type="component" value="Unassembled WGS sequence"/>
</dbReference>
<keyword evidence="2" id="KW-0732">Signal</keyword>
<feature type="signal peptide" evidence="2">
    <location>
        <begin position="1"/>
        <end position="18"/>
    </location>
</feature>
<keyword evidence="1" id="KW-1133">Transmembrane helix</keyword>
<proteinExistence type="predicted"/>
<organism evidence="3 4">
    <name type="scientific">Spartinivicinus marinus</name>
    <dbReference type="NCBI Taxonomy" id="2994442"/>
    <lineage>
        <taxon>Bacteria</taxon>
        <taxon>Pseudomonadati</taxon>
        <taxon>Pseudomonadota</taxon>
        <taxon>Gammaproteobacteria</taxon>
        <taxon>Oceanospirillales</taxon>
        <taxon>Zooshikellaceae</taxon>
        <taxon>Spartinivicinus</taxon>
    </lineage>
</organism>
<name>A0A853I916_9GAMM</name>
<reference evidence="3 4" key="1">
    <citation type="submission" date="2020-07" db="EMBL/GenBank/DDBJ databases">
        <title>Endozoicomonas sp. nov., isolated from sediment.</title>
        <authorList>
            <person name="Gu T."/>
        </authorList>
    </citation>
    <scope>NUCLEOTIDE SEQUENCE [LARGE SCALE GENOMIC DNA]</scope>
    <source>
        <strain evidence="3 4">SM1973</strain>
    </source>
</reference>
<accession>A0A853I916</accession>
<sequence length="280" mass="31173">MRSIIFALLLLSSSLIWASEISVGGVDLNIPVPEGYSAVTPEMAVLYEVQKQFVAPMNEEFVTFIPDGFVDMVLRDEIPELPRRFTVQTAKSLISIAVTSSDFEALKKTIKSQNSELMKKVEAQLPELMGKMNEGIKEKYDVDLALSISQMVPMPVHEETDRTLSYSSLVKYDMKDEMGNPAPFVSVVTATFVHIKGKVLFLYSYAEESDLEWSKKASHEWVSSIVNSNPSDFQESIIEKVPSSVSRIDWGQVGIKAVIGALVGLIIGLFGWLRNRAKKS</sequence>
<dbReference type="EMBL" id="JACCKB010000038">
    <property type="protein sequence ID" value="NYZ68232.1"/>
    <property type="molecule type" value="Genomic_DNA"/>
</dbReference>
<evidence type="ECO:0000256" key="1">
    <source>
        <dbReference type="SAM" id="Phobius"/>
    </source>
</evidence>
<feature type="chain" id="PRO_5032723459" evidence="2">
    <location>
        <begin position="19"/>
        <end position="280"/>
    </location>
</feature>
<keyword evidence="4" id="KW-1185">Reference proteome</keyword>